<dbReference type="RefSeq" id="WP_128769165.1">
    <property type="nucleotide sequence ID" value="NZ_RXOC01000005.1"/>
</dbReference>
<dbReference type="AlphaFoldDB" id="A0A4V1KIB3"/>
<dbReference type="PANTHER" id="PTHR35149:SF2">
    <property type="entry name" value="DUF262 DOMAIN-CONTAINING PROTEIN"/>
    <property type="match status" value="1"/>
</dbReference>
<sequence length="584" mass="67800">MTTLLTTQDTQLVSSISADKLAVKDIFSDNYLFTIPNYQRPYSWEEEHCTQLLDDLHTFAFKDEPFDELPPYFLGSAVIIKREHIRNAQIVDGQQRLTTLTILLSCLRFSIADRGHKETISEFIFQKGNKLKGTSATYRLRTRTRDQEFFNTLIQEENGLANYFAKPDQIDIKNDAQSQMLMNAKALLEEFKRKNYTQDQLELMVTYIIQKCVIVMVASTDEDMAFRIFNVLNDRGKDLTIADILKSEVLEKIEEKDQSTYTEKWEDCETKLGSNHFKNFFGYLRAIYAKKKAEKSVITEIREYVKPTENPKGFVDNVLIPFTNAYHHILQVDYKAVEHAEIINGQFRKLKRVGHTDWMPSAIFFMARHVNAPDKVKDFLLQLERTTLGMEAMKTSLNERLERYAKINTRIENSTDLYIGGSEFMLSSADRTYIIASLRSPDLYGKRLVKPILARIEEEMNDHSITIHYGGLNIEHILPQTPIDHYWTSRFTTDEKLKFTNSLGNLSLITVRKNSQAKNYDFLKKVNTYFREDGKASNLAMVNRLLDYSEWKGEYIEKRNTVLINLLLRSFGLPEIIADVQKSS</sequence>
<dbReference type="InterPro" id="IPR011089">
    <property type="entry name" value="GmrSD_C"/>
</dbReference>
<accession>A0A4V1KIB3</accession>
<gene>
    <name evidence="3" type="ORF">EKH83_09405</name>
</gene>
<dbReference type="EMBL" id="RXOC01000005">
    <property type="protein sequence ID" value="RXF70092.1"/>
    <property type="molecule type" value="Genomic_DNA"/>
</dbReference>
<proteinExistence type="predicted"/>
<dbReference type="InterPro" id="IPR004919">
    <property type="entry name" value="GmrSD_N"/>
</dbReference>
<feature type="domain" description="GmrSD restriction endonucleases C-terminal" evidence="2">
    <location>
        <begin position="446"/>
        <end position="565"/>
    </location>
</feature>
<evidence type="ECO:0000313" key="3">
    <source>
        <dbReference type="EMBL" id="RXF70092.1"/>
    </source>
</evidence>
<evidence type="ECO:0000313" key="4">
    <source>
        <dbReference type="Proteomes" id="UP000290848"/>
    </source>
</evidence>
<evidence type="ECO:0000259" key="1">
    <source>
        <dbReference type="Pfam" id="PF03235"/>
    </source>
</evidence>
<name>A0A4V1KIB3_9SPHI</name>
<evidence type="ECO:0000259" key="2">
    <source>
        <dbReference type="Pfam" id="PF07510"/>
    </source>
</evidence>
<dbReference type="Proteomes" id="UP000290848">
    <property type="component" value="Unassembled WGS sequence"/>
</dbReference>
<feature type="domain" description="GmrSD restriction endonucleases N-terminal" evidence="1">
    <location>
        <begin position="23"/>
        <end position="249"/>
    </location>
</feature>
<organism evidence="3 4">
    <name type="scientific">Arcticibacter tournemirensis</name>
    <dbReference type="NCBI Taxonomy" id="699437"/>
    <lineage>
        <taxon>Bacteria</taxon>
        <taxon>Pseudomonadati</taxon>
        <taxon>Bacteroidota</taxon>
        <taxon>Sphingobacteriia</taxon>
        <taxon>Sphingobacteriales</taxon>
        <taxon>Sphingobacteriaceae</taxon>
        <taxon>Arcticibacter</taxon>
    </lineage>
</organism>
<dbReference type="Pfam" id="PF03235">
    <property type="entry name" value="GmrSD_N"/>
    <property type="match status" value="1"/>
</dbReference>
<dbReference type="PANTHER" id="PTHR35149">
    <property type="entry name" value="SLL5132 PROTEIN"/>
    <property type="match status" value="1"/>
</dbReference>
<comment type="caution">
    <text evidence="3">The sequence shown here is derived from an EMBL/GenBank/DDBJ whole genome shotgun (WGS) entry which is preliminary data.</text>
</comment>
<reference evidence="3 4" key="1">
    <citation type="submission" date="2018-12" db="EMBL/GenBank/DDBJ databases">
        <title>The Draft Genome Sequence of the Soil Bacterium Pedobacter tournemirensis R1.</title>
        <authorList>
            <person name="He J."/>
        </authorList>
    </citation>
    <scope>NUCLEOTIDE SEQUENCE [LARGE SCALE GENOMIC DNA]</scope>
    <source>
        <strain evidence="3 4">R1</strain>
    </source>
</reference>
<protein>
    <submittedName>
        <fullName evidence="3">DUF262 domain-containing protein</fullName>
    </submittedName>
</protein>
<dbReference type="Pfam" id="PF07510">
    <property type="entry name" value="GmrSD_C"/>
    <property type="match status" value="1"/>
</dbReference>